<proteinExistence type="predicted"/>
<dbReference type="HOGENOM" id="CLU_132704_1_0_4"/>
<evidence type="ECO:0008006" key="3">
    <source>
        <dbReference type="Google" id="ProtNLM"/>
    </source>
</evidence>
<dbReference type="Gene3D" id="1.10.3510.10">
    <property type="entry name" value="NMB0513-like"/>
    <property type="match status" value="1"/>
</dbReference>
<sequence>MKYQQIEDHIYNEIIEAVEGSSANALWGFICRRILGTFVCYENRKQFFLSVMYCLMKEGRLKLASKGTFWEGTIEEQLETYSSRWPKDESRLFKADFQLIQDPQDGAVYYWAEGGFVWLYEDGFEEWT</sequence>
<keyword evidence="2" id="KW-1185">Reference proteome</keyword>
<reference evidence="1 2" key="1">
    <citation type="journal article" date="2014" name="Genome Announc.">
        <title>Draft Genome Sequence of Advenella kashmirensis Strain W13003, a Polycyclic Aromatic Hydrocarbon-Degrading Bacterium.</title>
        <authorList>
            <person name="Wang X."/>
            <person name="Jin D."/>
            <person name="Zhou L."/>
            <person name="Wu L."/>
            <person name="An W."/>
            <person name="Zhao L."/>
        </authorList>
    </citation>
    <scope>NUCLEOTIDE SEQUENCE [LARGE SCALE GENOMIC DNA]</scope>
    <source>
        <strain evidence="1 2">W13003</strain>
    </source>
</reference>
<comment type="caution">
    <text evidence="1">The sequence shown here is derived from an EMBL/GenBank/DDBJ whole genome shotgun (WGS) entry which is preliminary data.</text>
</comment>
<dbReference type="InterPro" id="IPR023138">
    <property type="entry name" value="NMB0513-like_sf"/>
</dbReference>
<accession>V8QSP4</accession>
<protein>
    <recommendedName>
        <fullName evidence="3">DUF596 domain-containing protein</fullName>
    </recommendedName>
</protein>
<name>V8QSP4_9BURK</name>
<evidence type="ECO:0000313" key="2">
    <source>
        <dbReference type="Proteomes" id="UP000018733"/>
    </source>
</evidence>
<evidence type="ECO:0000313" key="1">
    <source>
        <dbReference type="EMBL" id="ETF02009.1"/>
    </source>
</evidence>
<dbReference type="EMBL" id="AYXT01000010">
    <property type="protein sequence ID" value="ETF02009.1"/>
    <property type="molecule type" value="Genomic_DNA"/>
</dbReference>
<dbReference type="RefSeq" id="WP_024005894.1">
    <property type="nucleotide sequence ID" value="NZ_KI650980.1"/>
</dbReference>
<dbReference type="Proteomes" id="UP000018733">
    <property type="component" value="Unassembled WGS sequence"/>
</dbReference>
<dbReference type="SUPFAM" id="SSF160472">
    <property type="entry name" value="NMB0513-like"/>
    <property type="match status" value="1"/>
</dbReference>
<dbReference type="OrthoDB" id="8686937at2"/>
<dbReference type="PATRIC" id="fig|1424334.3.peg.2955"/>
<organism evidence="1 2">
    <name type="scientific">Advenella kashmirensis W13003</name>
    <dbReference type="NCBI Taxonomy" id="1424334"/>
    <lineage>
        <taxon>Bacteria</taxon>
        <taxon>Pseudomonadati</taxon>
        <taxon>Pseudomonadota</taxon>
        <taxon>Betaproteobacteria</taxon>
        <taxon>Burkholderiales</taxon>
        <taxon>Alcaligenaceae</taxon>
    </lineage>
</organism>
<dbReference type="eggNOG" id="COG3792">
    <property type="taxonomic scope" value="Bacteria"/>
</dbReference>
<dbReference type="AlphaFoldDB" id="V8QSP4"/>
<dbReference type="InterPro" id="IPR007670">
    <property type="entry name" value="DUF596"/>
</dbReference>
<gene>
    <name evidence="1" type="ORF">W822_14705</name>
</gene>
<dbReference type="Pfam" id="PF04591">
    <property type="entry name" value="DUF596"/>
    <property type="match status" value="1"/>
</dbReference>